<dbReference type="InterPro" id="IPR002792">
    <property type="entry name" value="TRAM_dom"/>
</dbReference>
<dbReference type="PANTHER" id="PTHR43020">
    <property type="entry name" value="CDK5 REGULATORY SUBUNIT-ASSOCIATED PROTEIN 1"/>
    <property type="match status" value="1"/>
</dbReference>
<dbReference type="AlphaFoldDB" id="A0A382XEC3"/>
<keyword evidence="2" id="KW-0949">S-adenosyl-L-methionine</keyword>
<keyword evidence="3" id="KW-0479">Metal-binding</keyword>
<evidence type="ECO:0000256" key="3">
    <source>
        <dbReference type="ARBA" id="ARBA00022723"/>
    </source>
</evidence>
<feature type="non-terminal residue" evidence="7">
    <location>
        <position position="1"/>
    </location>
</feature>
<keyword evidence="4" id="KW-0408">Iron</keyword>
<feature type="domain" description="TRAM" evidence="6">
    <location>
        <begin position="51"/>
        <end position="114"/>
    </location>
</feature>
<sequence length="123" mass="14305">VVFDRAFMFKYSSRPGTKAAEYTYQIDENIKQDRLERLINLQQTHTLKANQRHIGKVLKVMVEKESKKSPTQWTGRTEGNMGVIFDKNDEQLRDIVDILIQDAQGISLFGNRVLEKELVHEIN</sequence>
<dbReference type="GO" id="GO:0005829">
    <property type="term" value="C:cytosol"/>
    <property type="evidence" value="ECO:0007669"/>
    <property type="project" value="TreeGrafter"/>
</dbReference>
<evidence type="ECO:0000256" key="2">
    <source>
        <dbReference type="ARBA" id="ARBA00022691"/>
    </source>
</evidence>
<evidence type="ECO:0000259" key="6">
    <source>
        <dbReference type="PROSITE" id="PS50926"/>
    </source>
</evidence>
<keyword evidence="1" id="KW-0004">4Fe-4S</keyword>
<dbReference type="GO" id="GO:0035597">
    <property type="term" value="F:tRNA-2-methylthio-N(6)-dimethylallyladenosine(37) synthase activity"/>
    <property type="evidence" value="ECO:0007669"/>
    <property type="project" value="TreeGrafter"/>
</dbReference>
<dbReference type="PROSITE" id="PS50926">
    <property type="entry name" value="TRAM"/>
    <property type="match status" value="1"/>
</dbReference>
<name>A0A382XEC3_9ZZZZ</name>
<dbReference type="GO" id="GO:0051539">
    <property type="term" value="F:4 iron, 4 sulfur cluster binding"/>
    <property type="evidence" value="ECO:0007669"/>
    <property type="project" value="UniProtKB-KW"/>
</dbReference>
<dbReference type="Gene3D" id="3.80.30.20">
    <property type="entry name" value="tm_1862 like domain"/>
    <property type="match status" value="1"/>
</dbReference>
<keyword evidence="5" id="KW-0411">Iron-sulfur</keyword>
<evidence type="ECO:0000256" key="5">
    <source>
        <dbReference type="ARBA" id="ARBA00023014"/>
    </source>
</evidence>
<protein>
    <recommendedName>
        <fullName evidence="6">TRAM domain-containing protein</fullName>
    </recommendedName>
</protein>
<organism evidence="7">
    <name type="scientific">marine metagenome</name>
    <dbReference type="NCBI Taxonomy" id="408172"/>
    <lineage>
        <taxon>unclassified sequences</taxon>
        <taxon>metagenomes</taxon>
        <taxon>ecological metagenomes</taxon>
    </lineage>
</organism>
<dbReference type="EMBL" id="UINC01166656">
    <property type="protein sequence ID" value="SVD68731.1"/>
    <property type="molecule type" value="Genomic_DNA"/>
</dbReference>
<proteinExistence type="predicted"/>
<dbReference type="InterPro" id="IPR023404">
    <property type="entry name" value="rSAM_horseshoe"/>
</dbReference>
<dbReference type="PANTHER" id="PTHR43020:SF2">
    <property type="entry name" value="MITOCHONDRIAL TRNA METHYLTHIOTRANSFERASE CDK5RAP1"/>
    <property type="match status" value="1"/>
</dbReference>
<evidence type="ECO:0000313" key="7">
    <source>
        <dbReference type="EMBL" id="SVD68731.1"/>
    </source>
</evidence>
<evidence type="ECO:0000256" key="1">
    <source>
        <dbReference type="ARBA" id="ARBA00022485"/>
    </source>
</evidence>
<evidence type="ECO:0000256" key="4">
    <source>
        <dbReference type="ARBA" id="ARBA00023004"/>
    </source>
</evidence>
<accession>A0A382XEC3</accession>
<dbReference type="Pfam" id="PF01938">
    <property type="entry name" value="TRAM"/>
    <property type="match status" value="1"/>
</dbReference>
<reference evidence="7" key="1">
    <citation type="submission" date="2018-05" db="EMBL/GenBank/DDBJ databases">
        <authorList>
            <person name="Lanie J.A."/>
            <person name="Ng W.-L."/>
            <person name="Kazmierczak K.M."/>
            <person name="Andrzejewski T.M."/>
            <person name="Davidsen T.M."/>
            <person name="Wayne K.J."/>
            <person name="Tettelin H."/>
            <person name="Glass J.I."/>
            <person name="Rusch D."/>
            <person name="Podicherti R."/>
            <person name="Tsui H.-C.T."/>
            <person name="Winkler M.E."/>
        </authorList>
    </citation>
    <scope>NUCLEOTIDE SEQUENCE</scope>
</reference>
<dbReference type="GO" id="GO:0046872">
    <property type="term" value="F:metal ion binding"/>
    <property type="evidence" value="ECO:0007669"/>
    <property type="project" value="UniProtKB-KW"/>
</dbReference>
<gene>
    <name evidence="7" type="ORF">METZ01_LOCUS421585</name>
</gene>